<evidence type="ECO:0000313" key="2">
    <source>
        <dbReference type="EMBL" id="KAJ5450268.1"/>
    </source>
</evidence>
<accession>A0AAD6G2U4</accession>
<proteinExistence type="predicted"/>
<reference evidence="2" key="2">
    <citation type="journal article" date="2023" name="IMA Fungus">
        <title>Comparative genomic study of the Penicillium genus elucidates a diverse pangenome and 15 lateral gene transfer events.</title>
        <authorList>
            <person name="Petersen C."/>
            <person name="Sorensen T."/>
            <person name="Nielsen M.R."/>
            <person name="Sondergaard T.E."/>
            <person name="Sorensen J.L."/>
            <person name="Fitzpatrick D.A."/>
            <person name="Frisvad J.C."/>
            <person name="Nielsen K.L."/>
        </authorList>
    </citation>
    <scope>NUCLEOTIDE SEQUENCE</scope>
    <source>
        <strain evidence="2">IBT 16125</strain>
    </source>
</reference>
<dbReference type="AlphaFoldDB" id="A0AAD6G2U4"/>
<dbReference type="InterPro" id="IPR056632">
    <property type="entry name" value="DUF7730"/>
</dbReference>
<dbReference type="RefSeq" id="XP_056765803.1">
    <property type="nucleotide sequence ID" value="XM_056910099.1"/>
</dbReference>
<keyword evidence="3" id="KW-1185">Reference proteome</keyword>
<evidence type="ECO:0000259" key="1">
    <source>
        <dbReference type="Pfam" id="PF24864"/>
    </source>
</evidence>
<sequence length="260" mass="30754">MDTGPDSPRSSPHPEGEITCLEPLLRPRREFLDLPGEIRNLIYGSFFASTRLSFARRYLHKGKWRRIKSAQFFFAIILTCRQVYEETKRLWMSQVTFSFEQPDSMLEKLYFLPSSVLSQIRHLRIHYAYLDLDTTSEAHKLLNNRYPKWLEQFELPASLMLLSGLRLETIAVLGWEFEFDKNIENIHGFFIDDSYWKELRFITPWTNSLSPFEVCSDVPDRSLQSEFALSEFSFRISEWTENLQKRDTKVEIYLPSAVDL</sequence>
<dbReference type="EMBL" id="JAPVEA010000006">
    <property type="protein sequence ID" value="KAJ5450268.1"/>
    <property type="molecule type" value="Genomic_DNA"/>
</dbReference>
<gene>
    <name evidence="2" type="ORF">N7458_006717</name>
</gene>
<protein>
    <recommendedName>
        <fullName evidence="1">DUF7730 domain-containing protein</fullName>
    </recommendedName>
</protein>
<comment type="caution">
    <text evidence="2">The sequence shown here is derived from an EMBL/GenBank/DDBJ whole genome shotgun (WGS) entry which is preliminary data.</text>
</comment>
<name>A0AAD6G2U4_9EURO</name>
<evidence type="ECO:0000313" key="3">
    <source>
        <dbReference type="Proteomes" id="UP001213681"/>
    </source>
</evidence>
<dbReference type="Pfam" id="PF24864">
    <property type="entry name" value="DUF7730"/>
    <property type="match status" value="1"/>
</dbReference>
<reference evidence="2" key="1">
    <citation type="submission" date="2022-12" db="EMBL/GenBank/DDBJ databases">
        <authorList>
            <person name="Petersen C."/>
        </authorList>
    </citation>
    <scope>NUCLEOTIDE SEQUENCE</scope>
    <source>
        <strain evidence="2">IBT 16125</strain>
    </source>
</reference>
<organism evidence="2 3">
    <name type="scientific">Penicillium daleae</name>
    <dbReference type="NCBI Taxonomy" id="63821"/>
    <lineage>
        <taxon>Eukaryota</taxon>
        <taxon>Fungi</taxon>
        <taxon>Dikarya</taxon>
        <taxon>Ascomycota</taxon>
        <taxon>Pezizomycotina</taxon>
        <taxon>Eurotiomycetes</taxon>
        <taxon>Eurotiomycetidae</taxon>
        <taxon>Eurotiales</taxon>
        <taxon>Aspergillaceae</taxon>
        <taxon>Penicillium</taxon>
    </lineage>
</organism>
<dbReference type="PANTHER" id="PTHR38790">
    <property type="entry name" value="2EXR DOMAIN-CONTAINING PROTEIN-RELATED"/>
    <property type="match status" value="1"/>
</dbReference>
<feature type="domain" description="DUF7730" evidence="1">
    <location>
        <begin position="59"/>
        <end position="176"/>
    </location>
</feature>
<dbReference type="GeneID" id="81600342"/>
<dbReference type="Proteomes" id="UP001213681">
    <property type="component" value="Unassembled WGS sequence"/>
</dbReference>